<evidence type="ECO:0008006" key="5">
    <source>
        <dbReference type="Google" id="ProtNLM"/>
    </source>
</evidence>
<evidence type="ECO:0000259" key="1">
    <source>
        <dbReference type="Pfam" id="PF06527"/>
    </source>
</evidence>
<name>A0AAW3W708_CLOBE</name>
<dbReference type="EMBL" id="JABAGV010000012">
    <property type="protein sequence ID" value="MBC2474348.1"/>
    <property type="molecule type" value="Genomic_DNA"/>
</dbReference>
<evidence type="ECO:0000313" key="3">
    <source>
        <dbReference type="EMBL" id="MBC2474348.1"/>
    </source>
</evidence>
<organism evidence="3 4">
    <name type="scientific">Clostridium beijerinckii</name>
    <name type="common">Clostridium MP</name>
    <dbReference type="NCBI Taxonomy" id="1520"/>
    <lineage>
        <taxon>Bacteria</taxon>
        <taxon>Bacillati</taxon>
        <taxon>Bacillota</taxon>
        <taxon>Clostridia</taxon>
        <taxon>Eubacteriales</taxon>
        <taxon>Clostridiaceae</taxon>
        <taxon>Clostridium</taxon>
    </lineage>
</organism>
<sequence>MVNFFPELYPDELLYSGIARYHVRVGNLDAKSTLRDLYDKDTITAVVEMTSNLDTLINNLPTVIYTADEIIRNHTMYPYFAAFIPKDRADRLYQLIKGNNGSKIYNELGLSNKILKLNNFLRFCPECYREDIDKYGETYWHRIHQVAGVDYCTFHKCRLLDSKISVRNKNRQEYIHAHLEIRKYDIEEMEREQKCSLFSNNENILEKFIVVAQNVKYLMDSNIRHQELNYFREIYLNKLIDLGLANRKKIFQDIILLKFKAYWGEEFLNSINCNFDIEKSSNWVTTITRKHRKGFHPIQHILFINFLGLDIKAVFEEEINAPRKTNVISIKTDEEKSTYRSKWDKLMKAFPDESKTQIRKRDRSTYTWLYKYDNEWLKKNSPTKKVGSRKEQLIDWNKRDEEILILVKKAINEIKMSSDKPERITITLIAKKIKKETMLQKHMERLPKTKAFLNYNIESLEEFQLRRVKWAIRELDNTNAIYSKWDVLNKAGLRNILIYEKYLNEKNI</sequence>
<gene>
    <name evidence="3" type="ORF">HGI39_06410</name>
</gene>
<dbReference type="RefSeq" id="WP_171780295.1">
    <property type="nucleotide sequence ID" value="NZ_JABAGV010000012.1"/>
</dbReference>
<reference evidence="3" key="2">
    <citation type="journal article" date="2022" name="Nat. Biotechnol.">
        <title>Carbon-negative production of acetone and isopropanol by gas fermentation at industrial pilot scale.</title>
        <authorList>
            <person name="Liew F.E."/>
            <person name="Nogle R."/>
            <person name="Abdalla T."/>
            <person name="Rasor B.J."/>
            <person name="Canter C."/>
            <person name="Jensen R.O."/>
            <person name="Wang L."/>
            <person name="Strutz J."/>
            <person name="Chirania P."/>
            <person name="De Tissera S."/>
            <person name="Mueller A.P."/>
            <person name="Ruan Z."/>
            <person name="Gao A."/>
            <person name="Tran L."/>
            <person name="Engle N.L."/>
            <person name="Bromley J.C."/>
            <person name="Daniell J."/>
            <person name="Conrado R."/>
            <person name="Tschaplinski T.J."/>
            <person name="Giannone R.J."/>
            <person name="Hettich R.L."/>
            <person name="Karim A.S."/>
            <person name="Simpson S.D."/>
            <person name="Brown S.D."/>
            <person name="Leang C."/>
            <person name="Jewett M.C."/>
            <person name="Kopke M."/>
        </authorList>
    </citation>
    <scope>NUCLEOTIDE SEQUENCE</scope>
    <source>
        <strain evidence="3">DJ015</strain>
    </source>
</reference>
<evidence type="ECO:0000313" key="4">
    <source>
        <dbReference type="Proteomes" id="UP001194098"/>
    </source>
</evidence>
<feature type="domain" description="Transposon Tn7 transposition protein TnsD C-terminal" evidence="2">
    <location>
        <begin position="331"/>
        <end position="453"/>
    </location>
</feature>
<feature type="domain" description="Transposon Tn7 transposition protein TnsD C-terminal" evidence="2">
    <location>
        <begin position="212"/>
        <end position="318"/>
    </location>
</feature>
<proteinExistence type="predicted"/>
<protein>
    <recommendedName>
        <fullName evidence="5">Transposon Tn7 transposition protein TnsD C-termianl domain-containing protein</fullName>
    </recommendedName>
</protein>
<reference evidence="3" key="1">
    <citation type="submission" date="2020-04" db="EMBL/GenBank/DDBJ databases">
        <authorList>
            <person name="Brown S."/>
        </authorList>
    </citation>
    <scope>NUCLEOTIDE SEQUENCE</scope>
    <source>
        <strain evidence="3">DJ015</strain>
    </source>
</reference>
<accession>A0AAW3W708</accession>
<evidence type="ECO:0000259" key="2">
    <source>
        <dbReference type="Pfam" id="PF15978"/>
    </source>
</evidence>
<comment type="caution">
    <text evidence="3">The sequence shown here is derived from an EMBL/GenBank/DDBJ whole genome shotgun (WGS) entry which is preliminary data.</text>
</comment>
<dbReference type="InterPro" id="IPR009492">
    <property type="entry name" value="TniQ"/>
</dbReference>
<dbReference type="Pfam" id="PF15978">
    <property type="entry name" value="TnsD"/>
    <property type="match status" value="2"/>
</dbReference>
<dbReference type="InterPro" id="IPR032750">
    <property type="entry name" value="TnsD_C"/>
</dbReference>
<dbReference type="Proteomes" id="UP001194098">
    <property type="component" value="Unassembled WGS sequence"/>
</dbReference>
<dbReference type="Pfam" id="PF06527">
    <property type="entry name" value="TniQ"/>
    <property type="match status" value="1"/>
</dbReference>
<dbReference type="AlphaFoldDB" id="A0AAW3W708"/>
<feature type="domain" description="TniQ" evidence="1">
    <location>
        <begin position="4"/>
        <end position="159"/>
    </location>
</feature>